<keyword evidence="2" id="KW-0902">Two-component regulatory system</keyword>
<keyword evidence="1 6" id="KW-0597">Phosphoprotein</keyword>
<dbReference type="Pfam" id="PF00072">
    <property type="entry name" value="Response_reg"/>
    <property type="match status" value="1"/>
</dbReference>
<dbReference type="STRING" id="297318.BK138_17800"/>
<reference evidence="10 11" key="1">
    <citation type="submission" date="2016-11" db="EMBL/GenBank/DDBJ databases">
        <title>Paenibacillus species isolates.</title>
        <authorList>
            <person name="Beno S.M."/>
        </authorList>
    </citation>
    <scope>NUCLEOTIDE SEQUENCE [LARGE SCALE GENOMIC DNA]</scope>
    <source>
        <strain evidence="10 11">FSL R5-0378</strain>
    </source>
</reference>
<proteinExistence type="predicted"/>
<evidence type="ECO:0000256" key="3">
    <source>
        <dbReference type="ARBA" id="ARBA00023015"/>
    </source>
</evidence>
<dbReference type="InterPro" id="IPR016032">
    <property type="entry name" value="Sig_transdc_resp-reg_C-effctor"/>
</dbReference>
<dbReference type="InterPro" id="IPR036388">
    <property type="entry name" value="WH-like_DNA-bd_sf"/>
</dbReference>
<accession>A0A1R1EPK6</accession>
<dbReference type="Proteomes" id="UP000187172">
    <property type="component" value="Unassembled WGS sequence"/>
</dbReference>
<dbReference type="InterPro" id="IPR001789">
    <property type="entry name" value="Sig_transdc_resp-reg_receiver"/>
</dbReference>
<dbReference type="SUPFAM" id="SSF52172">
    <property type="entry name" value="CheY-like"/>
    <property type="match status" value="1"/>
</dbReference>
<gene>
    <name evidence="10" type="ORF">BK138_17800</name>
</gene>
<dbReference type="EMBL" id="MRTP01000004">
    <property type="protein sequence ID" value="OMF53682.1"/>
    <property type="molecule type" value="Genomic_DNA"/>
</dbReference>
<evidence type="ECO:0000313" key="11">
    <source>
        <dbReference type="Proteomes" id="UP000187172"/>
    </source>
</evidence>
<evidence type="ECO:0008006" key="12">
    <source>
        <dbReference type="Google" id="ProtNLM"/>
    </source>
</evidence>
<dbReference type="SUPFAM" id="SSF46894">
    <property type="entry name" value="C-terminal effector domain of the bipartite response regulators"/>
    <property type="match status" value="1"/>
</dbReference>
<dbReference type="SMART" id="SM00448">
    <property type="entry name" value="REC"/>
    <property type="match status" value="1"/>
</dbReference>
<evidence type="ECO:0000259" key="9">
    <source>
        <dbReference type="PROSITE" id="PS51755"/>
    </source>
</evidence>
<organism evidence="10 11">
    <name type="scientific">Paenibacillus rhizosphaerae</name>
    <dbReference type="NCBI Taxonomy" id="297318"/>
    <lineage>
        <taxon>Bacteria</taxon>
        <taxon>Bacillati</taxon>
        <taxon>Bacillota</taxon>
        <taxon>Bacilli</taxon>
        <taxon>Bacillales</taxon>
        <taxon>Paenibacillaceae</taxon>
        <taxon>Paenibacillus</taxon>
    </lineage>
</organism>
<keyword evidence="4 7" id="KW-0238">DNA-binding</keyword>
<evidence type="ECO:0000256" key="6">
    <source>
        <dbReference type="PROSITE-ProRule" id="PRU00169"/>
    </source>
</evidence>
<dbReference type="InterPro" id="IPR039420">
    <property type="entry name" value="WalR-like"/>
</dbReference>
<feature type="modified residue" description="4-aspartylphosphate" evidence="6">
    <location>
        <position position="51"/>
    </location>
</feature>
<evidence type="ECO:0000256" key="1">
    <source>
        <dbReference type="ARBA" id="ARBA00022553"/>
    </source>
</evidence>
<sequence>MHESILAMGLARESEVVDALLEERFEIYIAEDEEEAAQYARSHPVDLLLMDLTDSAVPLTRLIRTVQREQKGRRFPAVVLTPSDMDLPVSRLFRAGANDVLKKPADTDELLARIRNLLSLFGLIEEQYGQTVTIADLDIEPKSRTVTRGGIPIELTAKEYDLLLYLARHVNQVCSREDILKYVWEFEFHMVTNVVDVYIRHLRKKVDRGFKQKLIHTVRGVGYIIKEGQ</sequence>
<dbReference type="GO" id="GO:0006355">
    <property type="term" value="P:regulation of DNA-templated transcription"/>
    <property type="evidence" value="ECO:0007669"/>
    <property type="project" value="InterPro"/>
</dbReference>
<dbReference type="PROSITE" id="PS51755">
    <property type="entry name" value="OMPR_PHOB"/>
    <property type="match status" value="1"/>
</dbReference>
<dbReference type="GO" id="GO:0000156">
    <property type="term" value="F:phosphorelay response regulator activity"/>
    <property type="evidence" value="ECO:0007669"/>
    <property type="project" value="TreeGrafter"/>
</dbReference>
<dbReference type="FunFam" id="1.10.10.10:FF:000005">
    <property type="entry name" value="Two-component system response regulator"/>
    <property type="match status" value="1"/>
</dbReference>
<keyword evidence="5" id="KW-0804">Transcription</keyword>
<dbReference type="GO" id="GO:0000976">
    <property type="term" value="F:transcription cis-regulatory region binding"/>
    <property type="evidence" value="ECO:0007669"/>
    <property type="project" value="TreeGrafter"/>
</dbReference>
<feature type="domain" description="Response regulatory" evidence="8">
    <location>
        <begin position="1"/>
        <end position="118"/>
    </location>
</feature>
<dbReference type="Pfam" id="PF00486">
    <property type="entry name" value="Trans_reg_C"/>
    <property type="match status" value="1"/>
</dbReference>
<dbReference type="InterPro" id="IPR011006">
    <property type="entry name" value="CheY-like_superfamily"/>
</dbReference>
<evidence type="ECO:0000256" key="7">
    <source>
        <dbReference type="PROSITE-ProRule" id="PRU01091"/>
    </source>
</evidence>
<name>A0A1R1EPK6_9BACL</name>
<feature type="DNA-binding region" description="OmpR/PhoB-type" evidence="7">
    <location>
        <begin position="129"/>
        <end position="227"/>
    </location>
</feature>
<keyword evidence="3" id="KW-0805">Transcription regulation</keyword>
<dbReference type="PANTHER" id="PTHR48111:SF22">
    <property type="entry name" value="REGULATOR OF RPOS"/>
    <property type="match status" value="1"/>
</dbReference>
<evidence type="ECO:0000313" key="10">
    <source>
        <dbReference type="EMBL" id="OMF53682.1"/>
    </source>
</evidence>
<evidence type="ECO:0000256" key="4">
    <source>
        <dbReference type="ARBA" id="ARBA00023125"/>
    </source>
</evidence>
<dbReference type="SMART" id="SM00862">
    <property type="entry name" value="Trans_reg_C"/>
    <property type="match status" value="1"/>
</dbReference>
<evidence type="ECO:0000256" key="5">
    <source>
        <dbReference type="ARBA" id="ARBA00023163"/>
    </source>
</evidence>
<dbReference type="Gene3D" id="3.40.50.2300">
    <property type="match status" value="1"/>
</dbReference>
<comment type="caution">
    <text evidence="10">The sequence shown here is derived from an EMBL/GenBank/DDBJ whole genome shotgun (WGS) entry which is preliminary data.</text>
</comment>
<dbReference type="GO" id="GO:0005829">
    <property type="term" value="C:cytosol"/>
    <property type="evidence" value="ECO:0007669"/>
    <property type="project" value="TreeGrafter"/>
</dbReference>
<dbReference type="PANTHER" id="PTHR48111">
    <property type="entry name" value="REGULATOR OF RPOS"/>
    <property type="match status" value="1"/>
</dbReference>
<dbReference type="CDD" id="cd00383">
    <property type="entry name" value="trans_reg_C"/>
    <property type="match status" value="1"/>
</dbReference>
<dbReference type="InterPro" id="IPR001867">
    <property type="entry name" value="OmpR/PhoB-type_DNA-bd"/>
</dbReference>
<evidence type="ECO:0000259" key="8">
    <source>
        <dbReference type="PROSITE" id="PS50110"/>
    </source>
</evidence>
<dbReference type="Gene3D" id="1.10.10.10">
    <property type="entry name" value="Winged helix-like DNA-binding domain superfamily/Winged helix DNA-binding domain"/>
    <property type="match status" value="1"/>
</dbReference>
<feature type="domain" description="OmpR/PhoB-type" evidence="9">
    <location>
        <begin position="129"/>
        <end position="227"/>
    </location>
</feature>
<keyword evidence="11" id="KW-1185">Reference proteome</keyword>
<protein>
    <recommendedName>
        <fullName evidence="12">DNA-binding response regulator</fullName>
    </recommendedName>
</protein>
<evidence type="ECO:0000256" key="2">
    <source>
        <dbReference type="ARBA" id="ARBA00023012"/>
    </source>
</evidence>
<dbReference type="RefSeq" id="WP_076171322.1">
    <property type="nucleotide sequence ID" value="NZ_MRTP01000004.1"/>
</dbReference>
<dbReference type="PROSITE" id="PS50110">
    <property type="entry name" value="RESPONSE_REGULATORY"/>
    <property type="match status" value="1"/>
</dbReference>
<dbReference type="AlphaFoldDB" id="A0A1R1EPK6"/>
<dbReference type="GO" id="GO:0032993">
    <property type="term" value="C:protein-DNA complex"/>
    <property type="evidence" value="ECO:0007669"/>
    <property type="project" value="TreeGrafter"/>
</dbReference>